<reference evidence="2 3" key="1">
    <citation type="submission" date="2016-10" db="EMBL/GenBank/DDBJ databases">
        <authorList>
            <person name="de Groot N.N."/>
        </authorList>
    </citation>
    <scope>NUCLEOTIDE SEQUENCE [LARGE SCALE GENOMIC DNA]</scope>
    <source>
        <strain evidence="2 3">DSM 18610</strain>
    </source>
</reference>
<sequence length="200" mass="22097">MKQFKKEDTIMLLVDHQTGTLNFAANRSHGMIVSRTRALARLAKALDIPVVLTSSQEDHAQGPLIQDLADLLPEEFQNRVKRAGITNAWDDENYKSAVLKAANGKKNVIMAGLTNDVCIVWPSISMREEGFDVQVVIDAGGSPSQIADDIAQQTWESHGVRTTTINQLISELVHNWATEDGQKVLPILFEEVMSKVGQFS</sequence>
<dbReference type="RefSeq" id="WP_090885730.1">
    <property type="nucleotide sequence ID" value="NZ_FOGG01000018.1"/>
</dbReference>
<dbReference type="Proteomes" id="UP000199572">
    <property type="component" value="Unassembled WGS sequence"/>
</dbReference>
<name>A0A1H9SL34_9SPHI</name>
<evidence type="ECO:0000313" key="2">
    <source>
        <dbReference type="EMBL" id="SER85730.1"/>
    </source>
</evidence>
<feature type="domain" description="Isochorismatase-like" evidence="1">
    <location>
        <begin position="9"/>
        <end position="166"/>
    </location>
</feature>
<dbReference type="Pfam" id="PF00857">
    <property type="entry name" value="Isochorismatase"/>
    <property type="match status" value="1"/>
</dbReference>
<evidence type="ECO:0000259" key="1">
    <source>
        <dbReference type="Pfam" id="PF00857"/>
    </source>
</evidence>
<dbReference type="InterPro" id="IPR036380">
    <property type="entry name" value="Isochorismatase-like_sf"/>
</dbReference>
<dbReference type="OrthoDB" id="9789777at2"/>
<dbReference type="AlphaFoldDB" id="A0A1H9SL34"/>
<keyword evidence="3" id="KW-1185">Reference proteome</keyword>
<organism evidence="2 3">
    <name type="scientific">Pedobacter rhizosphaerae</name>
    <dbReference type="NCBI Taxonomy" id="390241"/>
    <lineage>
        <taxon>Bacteria</taxon>
        <taxon>Pseudomonadati</taxon>
        <taxon>Bacteroidota</taxon>
        <taxon>Sphingobacteriia</taxon>
        <taxon>Sphingobacteriales</taxon>
        <taxon>Sphingobacteriaceae</taxon>
        <taxon>Pedobacter</taxon>
    </lineage>
</organism>
<proteinExistence type="predicted"/>
<evidence type="ECO:0000313" key="3">
    <source>
        <dbReference type="Proteomes" id="UP000199572"/>
    </source>
</evidence>
<protein>
    <submittedName>
        <fullName evidence="2">Nicotinamidase-related amidase</fullName>
    </submittedName>
</protein>
<accession>A0A1H9SL34</accession>
<dbReference type="STRING" id="390241.SAMN04488023_11883"/>
<dbReference type="Gene3D" id="3.40.50.850">
    <property type="entry name" value="Isochorismatase-like"/>
    <property type="match status" value="1"/>
</dbReference>
<dbReference type="PANTHER" id="PTHR43559">
    <property type="entry name" value="HYDROLASE YCAC-RELATED"/>
    <property type="match status" value="1"/>
</dbReference>
<gene>
    <name evidence="2" type="ORF">SAMN04488023_11883</name>
</gene>
<dbReference type="EMBL" id="FOGG01000018">
    <property type="protein sequence ID" value="SER85730.1"/>
    <property type="molecule type" value="Genomic_DNA"/>
</dbReference>
<dbReference type="SUPFAM" id="SSF52499">
    <property type="entry name" value="Isochorismatase-like hydrolases"/>
    <property type="match status" value="1"/>
</dbReference>
<dbReference type="PANTHER" id="PTHR43559:SF3">
    <property type="entry name" value="HYDROLASE YCAC-RELATED"/>
    <property type="match status" value="1"/>
</dbReference>
<dbReference type="InterPro" id="IPR053152">
    <property type="entry name" value="Hydrolase_YcaC-like"/>
</dbReference>
<dbReference type="InterPro" id="IPR000868">
    <property type="entry name" value="Isochorismatase-like_dom"/>
</dbReference>